<dbReference type="SMART" id="SM00256">
    <property type="entry name" value="FBOX"/>
    <property type="match status" value="1"/>
</dbReference>
<organism evidence="2 3">
    <name type="scientific">Strongyloides papillosus</name>
    <name type="common">Intestinal threadworm</name>
    <dbReference type="NCBI Taxonomy" id="174720"/>
    <lineage>
        <taxon>Eukaryota</taxon>
        <taxon>Metazoa</taxon>
        <taxon>Ecdysozoa</taxon>
        <taxon>Nematoda</taxon>
        <taxon>Chromadorea</taxon>
        <taxon>Rhabditida</taxon>
        <taxon>Tylenchina</taxon>
        <taxon>Panagrolaimomorpha</taxon>
        <taxon>Strongyloidoidea</taxon>
        <taxon>Strongyloididae</taxon>
        <taxon>Strongyloides</taxon>
    </lineage>
</organism>
<dbReference type="SUPFAM" id="SSF81383">
    <property type="entry name" value="F-box domain"/>
    <property type="match status" value="1"/>
</dbReference>
<dbReference type="SUPFAM" id="SSF52047">
    <property type="entry name" value="RNI-like"/>
    <property type="match status" value="1"/>
</dbReference>
<evidence type="ECO:0000313" key="2">
    <source>
        <dbReference type="Proteomes" id="UP000046392"/>
    </source>
</evidence>
<evidence type="ECO:0000259" key="1">
    <source>
        <dbReference type="PROSITE" id="PS50181"/>
    </source>
</evidence>
<dbReference type="Gene3D" id="3.80.10.10">
    <property type="entry name" value="Ribonuclease Inhibitor"/>
    <property type="match status" value="1"/>
</dbReference>
<dbReference type="Gene3D" id="1.20.1280.50">
    <property type="match status" value="1"/>
</dbReference>
<protein>
    <submittedName>
        <fullName evidence="3">F-box domain-containing protein</fullName>
    </submittedName>
</protein>
<proteinExistence type="predicted"/>
<dbReference type="PROSITE" id="PS50181">
    <property type="entry name" value="FBOX"/>
    <property type="match status" value="1"/>
</dbReference>
<reference evidence="3" key="1">
    <citation type="submission" date="2017-02" db="UniProtKB">
        <authorList>
            <consortium name="WormBaseParasite"/>
        </authorList>
    </citation>
    <scope>IDENTIFICATION</scope>
</reference>
<keyword evidence="2" id="KW-1185">Reference proteome</keyword>
<feature type="domain" description="F-box" evidence="1">
    <location>
        <begin position="13"/>
        <end position="69"/>
    </location>
</feature>
<dbReference type="InterPro" id="IPR001810">
    <property type="entry name" value="F-box_dom"/>
</dbReference>
<dbReference type="AlphaFoldDB" id="A0A0N5CGT7"/>
<dbReference type="Pfam" id="PF12937">
    <property type="entry name" value="F-box-like"/>
    <property type="match status" value="1"/>
</dbReference>
<name>A0A0N5CGT7_STREA</name>
<dbReference type="WBParaSite" id="SPAL_0001706200.1">
    <property type="protein sequence ID" value="SPAL_0001706200.1"/>
    <property type="gene ID" value="SPAL_0001706200"/>
</dbReference>
<sequence length="335" mass="39725">MDYISDEKGTEEQNNIFVLPDTLLVRILSELSMKDILKLRLVSRSFYNFIHENYHLLDRKCVHSVWIKYDKNCEEYPISVDLLFVDYWDYEVHDQYYMENIEIQSVEEFSRIFKMFDMRDLNLLDVSVADNLDIFSVLNKSFQTGTKIENLRISKFAEKDFKSSRTFFEKLSSVKKLYIENICVPSTGEKDVYSLFSLPAFKTLKDLSIFEWQKTEVLSGSFVTNLIRENPNLKDLHLQSTNIENSRSIIKNFLTTEYPHEAESKYGRNITVLDLFFGGDFERLFDNILRNDIRGLKNVRIVRYSYNVIFKSAIECKYCLKNRHTIEKKLVLHKI</sequence>
<dbReference type="Proteomes" id="UP000046392">
    <property type="component" value="Unplaced"/>
</dbReference>
<dbReference type="InterPro" id="IPR036047">
    <property type="entry name" value="F-box-like_dom_sf"/>
</dbReference>
<accession>A0A0N5CGT7</accession>
<evidence type="ECO:0000313" key="3">
    <source>
        <dbReference type="WBParaSite" id="SPAL_0001706200.1"/>
    </source>
</evidence>
<dbReference type="InterPro" id="IPR032675">
    <property type="entry name" value="LRR_dom_sf"/>
</dbReference>